<dbReference type="InterPro" id="IPR036366">
    <property type="entry name" value="PGBDSf"/>
</dbReference>
<dbReference type="Proteomes" id="UP000269289">
    <property type="component" value="Unassembled WGS sequence"/>
</dbReference>
<reference evidence="3 4" key="1">
    <citation type="submission" date="2018-10" db="EMBL/GenBank/DDBJ databases">
        <title>Isolation, diversity and antifungal activity of actinobacteria from wheat.</title>
        <authorList>
            <person name="Han C."/>
        </authorList>
    </citation>
    <scope>NUCLEOTIDE SEQUENCE [LARGE SCALE GENOMIC DNA]</scope>
    <source>
        <strain evidence="3 4">NEAU-YY56</strain>
    </source>
</reference>
<dbReference type="Pfam" id="PF01471">
    <property type="entry name" value="PG_binding_1"/>
    <property type="match status" value="1"/>
</dbReference>
<evidence type="ECO:0000313" key="3">
    <source>
        <dbReference type="EMBL" id="RMI09736.1"/>
    </source>
</evidence>
<accession>A0A3M2JBX7</accession>
<dbReference type="SUPFAM" id="SSF47090">
    <property type="entry name" value="PGBD-like"/>
    <property type="match status" value="1"/>
</dbReference>
<protein>
    <submittedName>
        <fullName evidence="3">Peptidoglycan-binding protein</fullName>
    </submittedName>
</protein>
<sequence length="413" mass="42186">MRPRRVAMPAVVIGVLVVGLFGGWFAAESLQSPAQVAARAAPPVPSDIVARVTVGELVEQVTARSEIARESASSVEVVLPGAEQNVVTVSGVPAGTSLNSGDVALEVNGRPVIATTGAFPYYRDMAEGDTGPDVEQLQRFLVSCGYRTGGIGQFGPQTAQAVRQLYRAIGHDVAVREAPALPDAESSDPQSAGLAATFDPGTGEFTAGGPVEPALDAVSESVAADRRIVVVPRSELIVLRSLPVVAGDSPAVGTVLTAESSTLTFGQGPLVAHAKVAVTVLPVLAEGMPVVLTGADGTTVDGMLGPIPTPVTVGGEPATEVAVPLVTGAIDATWLNTNVLTVITVTAVADQALRVPSRAVIARSDGSSVVQRRDSDGFFDEIEVRELGRLGGTSAVEPVRAGGLAEGDEVKVE</sequence>
<name>A0A3M2JBX7_9CELL</name>
<evidence type="ECO:0000256" key="1">
    <source>
        <dbReference type="SAM" id="MobiDB-lite"/>
    </source>
</evidence>
<feature type="region of interest" description="Disordered" evidence="1">
    <location>
        <begin position="181"/>
        <end position="210"/>
    </location>
</feature>
<dbReference type="AlphaFoldDB" id="A0A3M2JBX7"/>
<dbReference type="Gene3D" id="1.10.101.10">
    <property type="entry name" value="PGBD-like superfamily/PGBD"/>
    <property type="match status" value="1"/>
</dbReference>
<dbReference type="InterPro" id="IPR002477">
    <property type="entry name" value="Peptidoglycan-bd-like"/>
</dbReference>
<keyword evidence="4" id="KW-1185">Reference proteome</keyword>
<proteinExistence type="predicted"/>
<organism evidence="3 4">
    <name type="scientific">Cellulomonas triticagri</name>
    <dbReference type="NCBI Taxonomy" id="2483352"/>
    <lineage>
        <taxon>Bacteria</taxon>
        <taxon>Bacillati</taxon>
        <taxon>Actinomycetota</taxon>
        <taxon>Actinomycetes</taxon>
        <taxon>Micrococcales</taxon>
        <taxon>Cellulomonadaceae</taxon>
        <taxon>Cellulomonas</taxon>
    </lineage>
</organism>
<dbReference type="InterPro" id="IPR036365">
    <property type="entry name" value="PGBD-like_sf"/>
</dbReference>
<gene>
    <name evidence="3" type="ORF">EBM89_09110</name>
</gene>
<comment type="caution">
    <text evidence="3">The sequence shown here is derived from an EMBL/GenBank/DDBJ whole genome shotgun (WGS) entry which is preliminary data.</text>
</comment>
<evidence type="ECO:0000313" key="4">
    <source>
        <dbReference type="Proteomes" id="UP000269289"/>
    </source>
</evidence>
<evidence type="ECO:0000259" key="2">
    <source>
        <dbReference type="Pfam" id="PF01471"/>
    </source>
</evidence>
<feature type="domain" description="Peptidoglycan binding-like" evidence="2">
    <location>
        <begin position="130"/>
        <end position="164"/>
    </location>
</feature>
<dbReference type="EMBL" id="RFFI01000041">
    <property type="protein sequence ID" value="RMI09736.1"/>
    <property type="molecule type" value="Genomic_DNA"/>
</dbReference>